<dbReference type="Proteomes" id="UP000784294">
    <property type="component" value="Unassembled WGS sequence"/>
</dbReference>
<dbReference type="AlphaFoldDB" id="A0A448XDL4"/>
<evidence type="ECO:0008006" key="4">
    <source>
        <dbReference type="Google" id="ProtNLM"/>
    </source>
</evidence>
<accession>A0A448XDL4</accession>
<comment type="caution">
    <text evidence="2">The sequence shown here is derived from an EMBL/GenBank/DDBJ whole genome shotgun (WGS) entry which is preliminary data.</text>
</comment>
<reference evidence="2" key="1">
    <citation type="submission" date="2018-11" db="EMBL/GenBank/DDBJ databases">
        <authorList>
            <consortium name="Pathogen Informatics"/>
        </authorList>
    </citation>
    <scope>NUCLEOTIDE SEQUENCE</scope>
</reference>
<proteinExistence type="predicted"/>
<evidence type="ECO:0000256" key="1">
    <source>
        <dbReference type="SAM" id="SignalP"/>
    </source>
</evidence>
<feature type="signal peptide" evidence="1">
    <location>
        <begin position="1"/>
        <end position="24"/>
    </location>
</feature>
<evidence type="ECO:0000313" key="2">
    <source>
        <dbReference type="EMBL" id="VEL34326.1"/>
    </source>
</evidence>
<keyword evidence="1" id="KW-0732">Signal</keyword>
<feature type="chain" id="PRO_5019302297" description="Secreted protein" evidence="1">
    <location>
        <begin position="25"/>
        <end position="120"/>
    </location>
</feature>
<sequence length="120" mass="13384">MKILFSHLAWNFAIFLTCPLEVASFDVESHEQSTAVALGSLMKTRRGGGKAGAPTFCDNLISPDRVIFSSLHRRRCEGCLIRLSLKLDSSLKTPDDYSLKPVGWHGRTHRVRLAGLEKPF</sequence>
<name>A0A448XDL4_9PLAT</name>
<organism evidence="2 3">
    <name type="scientific">Protopolystoma xenopodis</name>
    <dbReference type="NCBI Taxonomy" id="117903"/>
    <lineage>
        <taxon>Eukaryota</taxon>
        <taxon>Metazoa</taxon>
        <taxon>Spiralia</taxon>
        <taxon>Lophotrochozoa</taxon>
        <taxon>Platyhelminthes</taxon>
        <taxon>Monogenea</taxon>
        <taxon>Polyopisthocotylea</taxon>
        <taxon>Polystomatidea</taxon>
        <taxon>Polystomatidae</taxon>
        <taxon>Protopolystoma</taxon>
    </lineage>
</organism>
<gene>
    <name evidence="2" type="ORF">PXEA_LOCUS27766</name>
</gene>
<keyword evidence="3" id="KW-1185">Reference proteome</keyword>
<protein>
    <recommendedName>
        <fullName evidence="4">Secreted protein</fullName>
    </recommendedName>
</protein>
<dbReference type="EMBL" id="CAAALY010247441">
    <property type="protein sequence ID" value="VEL34326.1"/>
    <property type="molecule type" value="Genomic_DNA"/>
</dbReference>
<evidence type="ECO:0000313" key="3">
    <source>
        <dbReference type="Proteomes" id="UP000784294"/>
    </source>
</evidence>